<evidence type="ECO:0000256" key="10">
    <source>
        <dbReference type="ARBA" id="ARBA00023136"/>
    </source>
</evidence>
<keyword evidence="5" id="KW-0328">Glycosyltransferase</keyword>
<evidence type="ECO:0000256" key="2">
    <source>
        <dbReference type="ARBA" id="ARBA00022475"/>
    </source>
</evidence>
<keyword evidence="10" id="KW-0472">Membrane</keyword>
<evidence type="ECO:0000256" key="14">
    <source>
        <dbReference type="ARBA" id="ARBA00049902"/>
    </source>
</evidence>
<evidence type="ECO:0000256" key="1">
    <source>
        <dbReference type="ARBA" id="ARBA00004236"/>
    </source>
</evidence>
<dbReference type="SUPFAM" id="SSF53955">
    <property type="entry name" value="Lysozyme-like"/>
    <property type="match status" value="1"/>
</dbReference>
<evidence type="ECO:0000256" key="7">
    <source>
        <dbReference type="ARBA" id="ARBA00022801"/>
    </source>
</evidence>
<evidence type="ECO:0000259" key="16">
    <source>
        <dbReference type="Pfam" id="PF00912"/>
    </source>
</evidence>
<dbReference type="EMBL" id="BARU01024761">
    <property type="protein sequence ID" value="GAH53019.1"/>
    <property type="molecule type" value="Genomic_DNA"/>
</dbReference>
<evidence type="ECO:0000256" key="8">
    <source>
        <dbReference type="ARBA" id="ARBA00022960"/>
    </source>
</evidence>
<dbReference type="GO" id="GO:0004180">
    <property type="term" value="F:carboxypeptidase activity"/>
    <property type="evidence" value="ECO:0007669"/>
    <property type="project" value="UniProtKB-KW"/>
</dbReference>
<comment type="caution">
    <text evidence="17">The sequence shown here is derived from an EMBL/GenBank/DDBJ whole genome shotgun (WGS) entry which is preliminary data.</text>
</comment>
<dbReference type="PANTHER" id="PTHR32282">
    <property type="entry name" value="BINDING PROTEIN TRANSPEPTIDASE, PUTATIVE-RELATED"/>
    <property type="match status" value="1"/>
</dbReference>
<dbReference type="SUPFAM" id="SSF56601">
    <property type="entry name" value="beta-lactamase/transpeptidase-like"/>
    <property type="match status" value="1"/>
</dbReference>
<evidence type="ECO:0000313" key="17">
    <source>
        <dbReference type="EMBL" id="GAH53019.1"/>
    </source>
</evidence>
<dbReference type="InterPro" id="IPR001460">
    <property type="entry name" value="PCN-bd_Tpept"/>
</dbReference>
<comment type="subcellular location">
    <subcellularLocation>
        <location evidence="1">Cell membrane</location>
    </subcellularLocation>
</comment>
<feature type="non-terminal residue" evidence="17">
    <location>
        <position position="274"/>
    </location>
</feature>
<sequence length="274" mass="31471">DLRLRKPIHGGSTITQQLIRSYFLTTKKTLERKIREILLSLELERRYSKDQILEWYLNLIPFGSNLYGVEAASQAFFGKHISDISLEEAAIIAAIIKTPSYLWPDGAHLDELLGRKDYVLRRMRELNYISEEQEKEAREREIEFTLRINPIEAPHFVIYVKSYLENKYGRDFLNRAGLKVYTTLDIDLQEKAEVLIEEGVENLKKYNAHNGALVSINPKTGEILAMVGSKNWHGESEECSPETNMCKFDPKVNVTLSSRQPGSAFKPFAYAKAL</sequence>
<protein>
    <recommendedName>
        <fullName evidence="13">peptidoglycan glycosyltransferase</fullName>
        <ecNumber evidence="13">2.4.99.28</ecNumber>
    </recommendedName>
</protein>
<feature type="non-terminal residue" evidence="17">
    <location>
        <position position="1"/>
    </location>
</feature>
<dbReference type="Pfam" id="PF00912">
    <property type="entry name" value="Transgly"/>
    <property type="match status" value="1"/>
</dbReference>
<evidence type="ECO:0000256" key="6">
    <source>
        <dbReference type="ARBA" id="ARBA00022679"/>
    </source>
</evidence>
<evidence type="ECO:0000256" key="5">
    <source>
        <dbReference type="ARBA" id="ARBA00022676"/>
    </source>
</evidence>
<dbReference type="InterPro" id="IPR012338">
    <property type="entry name" value="Beta-lactam/transpept-like"/>
</dbReference>
<dbReference type="InterPro" id="IPR001264">
    <property type="entry name" value="Glyco_trans_51"/>
</dbReference>
<keyword evidence="3" id="KW-0121">Carboxypeptidase</keyword>
<dbReference type="GO" id="GO:0008658">
    <property type="term" value="F:penicillin binding"/>
    <property type="evidence" value="ECO:0007669"/>
    <property type="project" value="InterPro"/>
</dbReference>
<dbReference type="InterPro" id="IPR050396">
    <property type="entry name" value="Glycosyltr_51/Transpeptidase"/>
</dbReference>
<keyword evidence="8" id="KW-0133">Cell shape</keyword>
<feature type="domain" description="Penicillin-binding protein transpeptidase" evidence="15">
    <location>
        <begin position="211"/>
        <end position="274"/>
    </location>
</feature>
<name>X1HGS9_9ZZZZ</name>
<dbReference type="GO" id="GO:0071555">
    <property type="term" value="P:cell wall organization"/>
    <property type="evidence" value="ECO:0007669"/>
    <property type="project" value="UniProtKB-KW"/>
</dbReference>
<dbReference type="Gene3D" id="1.10.3810.10">
    <property type="entry name" value="Biosynthetic peptidoglycan transglycosylase-like"/>
    <property type="match status" value="1"/>
</dbReference>
<keyword evidence="4" id="KW-0645">Protease</keyword>
<evidence type="ECO:0000259" key="15">
    <source>
        <dbReference type="Pfam" id="PF00905"/>
    </source>
</evidence>
<organism evidence="17">
    <name type="scientific">marine sediment metagenome</name>
    <dbReference type="NCBI Taxonomy" id="412755"/>
    <lineage>
        <taxon>unclassified sequences</taxon>
        <taxon>metagenomes</taxon>
        <taxon>ecological metagenomes</taxon>
    </lineage>
</organism>
<dbReference type="GO" id="GO:0008360">
    <property type="term" value="P:regulation of cell shape"/>
    <property type="evidence" value="ECO:0007669"/>
    <property type="project" value="UniProtKB-KW"/>
</dbReference>
<reference evidence="17" key="1">
    <citation type="journal article" date="2014" name="Front. Microbiol.">
        <title>High frequency of phylogenetically diverse reductive dehalogenase-homologous genes in deep subseafloor sedimentary metagenomes.</title>
        <authorList>
            <person name="Kawai M."/>
            <person name="Futagami T."/>
            <person name="Toyoda A."/>
            <person name="Takaki Y."/>
            <person name="Nishi S."/>
            <person name="Hori S."/>
            <person name="Arai W."/>
            <person name="Tsubouchi T."/>
            <person name="Morono Y."/>
            <person name="Uchiyama I."/>
            <person name="Ito T."/>
            <person name="Fujiyama A."/>
            <person name="Inagaki F."/>
            <person name="Takami H."/>
        </authorList>
    </citation>
    <scope>NUCLEOTIDE SEQUENCE</scope>
    <source>
        <strain evidence="17">Expedition CK06-06</strain>
    </source>
</reference>
<evidence type="ECO:0000256" key="12">
    <source>
        <dbReference type="ARBA" id="ARBA00023316"/>
    </source>
</evidence>
<feature type="domain" description="Glycosyl transferase family 51" evidence="16">
    <location>
        <begin position="5"/>
        <end position="123"/>
    </location>
</feature>
<dbReference type="InterPro" id="IPR036950">
    <property type="entry name" value="PBP_transglycosylase"/>
</dbReference>
<dbReference type="GO" id="GO:0006508">
    <property type="term" value="P:proteolysis"/>
    <property type="evidence" value="ECO:0007669"/>
    <property type="project" value="UniProtKB-KW"/>
</dbReference>
<evidence type="ECO:0000256" key="4">
    <source>
        <dbReference type="ARBA" id="ARBA00022670"/>
    </source>
</evidence>
<evidence type="ECO:0000256" key="11">
    <source>
        <dbReference type="ARBA" id="ARBA00023268"/>
    </source>
</evidence>
<comment type="catalytic activity">
    <reaction evidence="14">
        <text>[GlcNAc-(1-&gt;4)-Mur2Ac(oyl-L-Ala-gamma-D-Glu-L-Lys-D-Ala-D-Ala)](n)-di-trans,octa-cis-undecaprenyl diphosphate + beta-D-GlcNAc-(1-&gt;4)-Mur2Ac(oyl-L-Ala-gamma-D-Glu-L-Lys-D-Ala-D-Ala)-di-trans,octa-cis-undecaprenyl diphosphate = [GlcNAc-(1-&gt;4)-Mur2Ac(oyl-L-Ala-gamma-D-Glu-L-Lys-D-Ala-D-Ala)](n+1)-di-trans,octa-cis-undecaprenyl diphosphate + di-trans,octa-cis-undecaprenyl diphosphate + H(+)</text>
        <dbReference type="Rhea" id="RHEA:23708"/>
        <dbReference type="Rhea" id="RHEA-COMP:9602"/>
        <dbReference type="Rhea" id="RHEA-COMP:9603"/>
        <dbReference type="ChEBI" id="CHEBI:15378"/>
        <dbReference type="ChEBI" id="CHEBI:58405"/>
        <dbReference type="ChEBI" id="CHEBI:60033"/>
        <dbReference type="ChEBI" id="CHEBI:78435"/>
        <dbReference type="EC" id="2.4.99.28"/>
    </reaction>
</comment>
<keyword evidence="7" id="KW-0378">Hydrolase</keyword>
<proteinExistence type="predicted"/>
<evidence type="ECO:0000256" key="13">
    <source>
        <dbReference type="ARBA" id="ARBA00044770"/>
    </source>
</evidence>
<keyword evidence="9" id="KW-0573">Peptidoglycan synthesis</keyword>
<dbReference type="Pfam" id="PF00905">
    <property type="entry name" value="Transpeptidase"/>
    <property type="match status" value="1"/>
</dbReference>
<evidence type="ECO:0000256" key="3">
    <source>
        <dbReference type="ARBA" id="ARBA00022645"/>
    </source>
</evidence>
<dbReference type="AlphaFoldDB" id="X1HGS9"/>
<gene>
    <name evidence="17" type="ORF">S03H2_39989</name>
</gene>
<dbReference type="PANTHER" id="PTHR32282:SF11">
    <property type="entry name" value="PENICILLIN-BINDING PROTEIN 1B"/>
    <property type="match status" value="1"/>
</dbReference>
<dbReference type="GO" id="GO:0030288">
    <property type="term" value="C:outer membrane-bounded periplasmic space"/>
    <property type="evidence" value="ECO:0007669"/>
    <property type="project" value="TreeGrafter"/>
</dbReference>
<keyword evidence="6" id="KW-0808">Transferase</keyword>
<dbReference type="InterPro" id="IPR023346">
    <property type="entry name" value="Lysozyme-like_dom_sf"/>
</dbReference>
<keyword evidence="12" id="KW-0961">Cell wall biogenesis/degradation</keyword>
<dbReference type="GO" id="GO:0009252">
    <property type="term" value="P:peptidoglycan biosynthetic process"/>
    <property type="evidence" value="ECO:0007669"/>
    <property type="project" value="UniProtKB-KW"/>
</dbReference>
<dbReference type="GO" id="GO:0005886">
    <property type="term" value="C:plasma membrane"/>
    <property type="evidence" value="ECO:0007669"/>
    <property type="project" value="UniProtKB-SubCell"/>
</dbReference>
<keyword evidence="2" id="KW-1003">Cell membrane</keyword>
<dbReference type="Gene3D" id="3.40.710.10">
    <property type="entry name" value="DD-peptidase/beta-lactamase superfamily"/>
    <property type="match status" value="1"/>
</dbReference>
<dbReference type="EC" id="2.4.99.28" evidence="13"/>
<dbReference type="GO" id="GO:0008955">
    <property type="term" value="F:peptidoglycan glycosyltransferase activity"/>
    <property type="evidence" value="ECO:0007669"/>
    <property type="project" value="UniProtKB-EC"/>
</dbReference>
<evidence type="ECO:0000256" key="9">
    <source>
        <dbReference type="ARBA" id="ARBA00022984"/>
    </source>
</evidence>
<accession>X1HGS9</accession>
<keyword evidence="11" id="KW-0511">Multifunctional enzyme</keyword>